<feature type="domain" description="UNC-45/Cro1/She4 central" evidence="3">
    <location>
        <begin position="71"/>
        <end position="250"/>
    </location>
</feature>
<dbReference type="InterPro" id="IPR024660">
    <property type="entry name" value="UCS_central_dom"/>
</dbReference>
<accession>A0AAN6PM88</accession>
<sequence length="682" mass="73991">MVAQAATTSDGAETTQSRRDTTLLLLARLMEGGREDEETAADLGKLTKLLDEDAEKVKQGEPPITSVIDIDCVDTIFGFLDMRQPDAIRAQAVLCTTSYLHAAGARGREQVSEFFHARMQRSTYDDYIVVFCTATVIFPIEYELMAELLMTEGFLASLGPLMRRTWKSKKVETACLEMLGAACLNMNCHAAIYKYCIDWLEDFVFIETENVVETMWELDTDVEIEQGGAGPLRQHCEKTRGLAAVVWTKIMAAPVQPAQGQSPDPRMESATAKMEEISKRFAKMLVDDPEHAQYAVEGLAYASTRPSIKEQLAHDKELLKRIVGVLESAPPKSPLAFGALSIFVHLTRYQPTESEEQKRLRQLKAYANAAGKLQPSPLNDDTHVAERCKRVFEAGITPVLVARCKTASVASLSLIIFILFSLSVTPALRGQLAQQGAVRLLLAAWAALPEKDDTARRTAAQALARILISTNPALVFRQTPPTAAIRPLASIITPDPTAETRDLLPTFEALLALTNLASTEDDDTRHSIVRTAWDAIEEQLFSANARVSTAAAELVCNIVQDPREGLALFGDGSAKAATRIKVVLALADADDDKMRSAAGGALASLSAVEDIARGVVAQPRGAEIVLGMCRDDESEGLRHRGAVVTLLAAGGVEALTECAKKSRTPEVVQAVVHALEVLLGGE</sequence>
<evidence type="ECO:0000256" key="1">
    <source>
        <dbReference type="ARBA" id="ARBA00004496"/>
    </source>
</evidence>
<dbReference type="GO" id="GO:0051879">
    <property type="term" value="F:Hsp90 protein binding"/>
    <property type="evidence" value="ECO:0007669"/>
    <property type="project" value="TreeGrafter"/>
</dbReference>
<dbReference type="PANTHER" id="PTHR45994:SF1">
    <property type="entry name" value="FI21225P1"/>
    <property type="match status" value="1"/>
</dbReference>
<reference evidence="5" key="1">
    <citation type="journal article" date="2023" name="Mol. Phylogenet. Evol.">
        <title>Genome-scale phylogeny and comparative genomics of the fungal order Sordariales.</title>
        <authorList>
            <person name="Hensen N."/>
            <person name="Bonometti L."/>
            <person name="Westerberg I."/>
            <person name="Brannstrom I.O."/>
            <person name="Guillou S."/>
            <person name="Cros-Aarteil S."/>
            <person name="Calhoun S."/>
            <person name="Haridas S."/>
            <person name="Kuo A."/>
            <person name="Mondo S."/>
            <person name="Pangilinan J."/>
            <person name="Riley R."/>
            <person name="LaButti K."/>
            <person name="Andreopoulos B."/>
            <person name="Lipzen A."/>
            <person name="Chen C."/>
            <person name="Yan M."/>
            <person name="Daum C."/>
            <person name="Ng V."/>
            <person name="Clum A."/>
            <person name="Steindorff A."/>
            <person name="Ohm R.A."/>
            <person name="Martin F."/>
            <person name="Silar P."/>
            <person name="Natvig D.O."/>
            <person name="Lalanne C."/>
            <person name="Gautier V."/>
            <person name="Ament-Velasquez S.L."/>
            <person name="Kruys A."/>
            <person name="Hutchinson M.I."/>
            <person name="Powell A.J."/>
            <person name="Barry K."/>
            <person name="Miller A.N."/>
            <person name="Grigoriev I.V."/>
            <person name="Debuchy R."/>
            <person name="Gladieux P."/>
            <person name="Hiltunen Thoren M."/>
            <person name="Johannesson H."/>
        </authorList>
    </citation>
    <scope>NUCLEOTIDE SEQUENCE [LARGE SCALE GENOMIC DNA]</scope>
    <source>
        <strain evidence="5">CBS 284.82</strain>
    </source>
</reference>
<dbReference type="Proteomes" id="UP001303115">
    <property type="component" value="Unassembled WGS sequence"/>
</dbReference>
<dbReference type="SUPFAM" id="SSF48371">
    <property type="entry name" value="ARM repeat"/>
    <property type="match status" value="1"/>
</dbReference>
<proteinExistence type="predicted"/>
<organism evidence="4 5">
    <name type="scientific">Parachaetomium inaequale</name>
    <dbReference type="NCBI Taxonomy" id="2588326"/>
    <lineage>
        <taxon>Eukaryota</taxon>
        <taxon>Fungi</taxon>
        <taxon>Dikarya</taxon>
        <taxon>Ascomycota</taxon>
        <taxon>Pezizomycotina</taxon>
        <taxon>Sordariomycetes</taxon>
        <taxon>Sordariomycetidae</taxon>
        <taxon>Sordariales</taxon>
        <taxon>Chaetomiaceae</taxon>
        <taxon>Parachaetomium</taxon>
    </lineage>
</organism>
<dbReference type="GO" id="GO:0005737">
    <property type="term" value="C:cytoplasm"/>
    <property type="evidence" value="ECO:0007669"/>
    <property type="project" value="UniProtKB-SubCell"/>
</dbReference>
<evidence type="ECO:0000259" key="3">
    <source>
        <dbReference type="Pfam" id="PF11701"/>
    </source>
</evidence>
<keyword evidence="2" id="KW-0963">Cytoplasm</keyword>
<comment type="subcellular location">
    <subcellularLocation>
        <location evidence="1">Cytoplasm</location>
    </subcellularLocation>
</comment>
<dbReference type="Gene3D" id="1.25.10.10">
    <property type="entry name" value="Leucine-rich Repeat Variant"/>
    <property type="match status" value="1"/>
</dbReference>
<evidence type="ECO:0000313" key="4">
    <source>
        <dbReference type="EMBL" id="KAK4043541.1"/>
    </source>
</evidence>
<protein>
    <submittedName>
        <fullName evidence="4">Myosin-binding striated muscle assembly central-domain-containing protein</fullName>
    </submittedName>
</protein>
<dbReference type="Pfam" id="PF11701">
    <property type="entry name" value="UNC45-central"/>
    <property type="match status" value="1"/>
</dbReference>
<name>A0AAN6PM88_9PEZI</name>
<evidence type="ECO:0000256" key="2">
    <source>
        <dbReference type="ARBA" id="ARBA00022490"/>
    </source>
</evidence>
<dbReference type="InterPro" id="IPR016024">
    <property type="entry name" value="ARM-type_fold"/>
</dbReference>
<keyword evidence="5" id="KW-1185">Reference proteome</keyword>
<dbReference type="EMBL" id="MU854326">
    <property type="protein sequence ID" value="KAK4043541.1"/>
    <property type="molecule type" value="Genomic_DNA"/>
</dbReference>
<dbReference type="AlphaFoldDB" id="A0AAN6PM88"/>
<dbReference type="PANTHER" id="PTHR45994">
    <property type="entry name" value="FI21225P1"/>
    <property type="match status" value="1"/>
</dbReference>
<evidence type="ECO:0000313" key="5">
    <source>
        <dbReference type="Proteomes" id="UP001303115"/>
    </source>
</evidence>
<dbReference type="InterPro" id="IPR011989">
    <property type="entry name" value="ARM-like"/>
</dbReference>
<comment type="caution">
    <text evidence="4">The sequence shown here is derived from an EMBL/GenBank/DDBJ whole genome shotgun (WGS) entry which is preliminary data.</text>
</comment>
<gene>
    <name evidence="4" type="ORF">C8A01DRAFT_43489</name>
</gene>